<dbReference type="AlphaFoldDB" id="J3JFS5"/>
<organism evidence="2 3">
    <name type="scientific">Halogranum salarium B-1</name>
    <dbReference type="NCBI Taxonomy" id="1210908"/>
    <lineage>
        <taxon>Archaea</taxon>
        <taxon>Methanobacteriati</taxon>
        <taxon>Methanobacteriota</taxon>
        <taxon>Stenosarchaea group</taxon>
        <taxon>Halobacteria</taxon>
        <taxon>Halobacteriales</taxon>
        <taxon>Haloferacaceae</taxon>
    </lineage>
</organism>
<feature type="region of interest" description="Disordered" evidence="1">
    <location>
        <begin position="1"/>
        <end position="21"/>
    </location>
</feature>
<name>J3JFS5_9EURY</name>
<reference evidence="2 3" key="1">
    <citation type="journal article" date="2012" name="J. Bacteriol.">
        <title>Draft Genome Sequence of the Extremely Halophilic Archaeon Halogranum salarium B-1T.</title>
        <authorList>
            <person name="Kim K.K."/>
            <person name="Lee K.C."/>
            <person name="Lee J.S."/>
        </authorList>
    </citation>
    <scope>NUCLEOTIDE SEQUENCE [LARGE SCALE GENOMIC DNA]</scope>
    <source>
        <strain evidence="2 3">B-1</strain>
    </source>
</reference>
<protein>
    <submittedName>
        <fullName evidence="2">Uncharacterized protein</fullName>
    </submittedName>
</protein>
<evidence type="ECO:0000313" key="2">
    <source>
        <dbReference type="EMBL" id="EJN59509.1"/>
    </source>
</evidence>
<comment type="caution">
    <text evidence="2">The sequence shown here is derived from an EMBL/GenBank/DDBJ whole genome shotgun (WGS) entry which is preliminary data.</text>
</comment>
<dbReference type="EMBL" id="ALJD01000004">
    <property type="protein sequence ID" value="EJN59509.1"/>
    <property type="molecule type" value="Genomic_DNA"/>
</dbReference>
<dbReference type="Proteomes" id="UP000007813">
    <property type="component" value="Unassembled WGS sequence"/>
</dbReference>
<sequence>MVRATQLDTARREPFPSSHVVQTEGRSALRVIPTYRLSVEFGRQKALSP</sequence>
<proteinExistence type="predicted"/>
<accession>J3JFS5</accession>
<evidence type="ECO:0000313" key="3">
    <source>
        <dbReference type="Proteomes" id="UP000007813"/>
    </source>
</evidence>
<evidence type="ECO:0000256" key="1">
    <source>
        <dbReference type="SAM" id="MobiDB-lite"/>
    </source>
</evidence>
<gene>
    <name evidence="2" type="ORF">HSB1_16670</name>
</gene>